<feature type="compositionally biased region" description="Pro residues" evidence="4">
    <location>
        <begin position="162"/>
        <end position="171"/>
    </location>
</feature>
<evidence type="ECO:0000313" key="7">
    <source>
        <dbReference type="EMBL" id="RAG86535.1"/>
    </source>
</evidence>
<feature type="transmembrane region" description="Helical" evidence="5">
    <location>
        <begin position="215"/>
        <end position="238"/>
    </location>
</feature>
<keyword evidence="3" id="KW-0378">Hydrolase</keyword>
<gene>
    <name evidence="7" type="ORF">DN069_06130</name>
</gene>
<evidence type="ECO:0000259" key="6">
    <source>
        <dbReference type="PROSITE" id="PS50106"/>
    </source>
</evidence>
<dbReference type="Gene3D" id="2.40.10.10">
    <property type="entry name" value="Trypsin-like serine proteases"/>
    <property type="match status" value="2"/>
</dbReference>
<feature type="region of interest" description="Disordered" evidence="4">
    <location>
        <begin position="243"/>
        <end position="262"/>
    </location>
</feature>
<keyword evidence="5" id="KW-0812">Transmembrane</keyword>
<dbReference type="InterPro" id="IPR051201">
    <property type="entry name" value="Chloro_Bact_Ser_Proteases"/>
</dbReference>
<comment type="similarity">
    <text evidence="1">Belongs to the peptidase S1C family.</text>
</comment>
<keyword evidence="8" id="KW-1185">Reference proteome</keyword>
<feature type="compositionally biased region" description="Pro residues" evidence="4">
    <location>
        <begin position="102"/>
        <end position="117"/>
    </location>
</feature>
<dbReference type="PRINTS" id="PR00834">
    <property type="entry name" value="PROTEASES2C"/>
</dbReference>
<dbReference type="Proteomes" id="UP000248889">
    <property type="component" value="Unassembled WGS sequence"/>
</dbReference>
<dbReference type="Pfam" id="PF13180">
    <property type="entry name" value="PDZ_2"/>
    <property type="match status" value="1"/>
</dbReference>
<dbReference type="GO" id="GO:0006508">
    <property type="term" value="P:proteolysis"/>
    <property type="evidence" value="ECO:0007669"/>
    <property type="project" value="UniProtKB-KW"/>
</dbReference>
<dbReference type="InterPro" id="IPR009003">
    <property type="entry name" value="Peptidase_S1_PA"/>
</dbReference>
<proteinExistence type="inferred from homology"/>
<organism evidence="7 8">
    <name type="scientific">Streptacidiphilus pinicola</name>
    <dbReference type="NCBI Taxonomy" id="2219663"/>
    <lineage>
        <taxon>Bacteria</taxon>
        <taxon>Bacillati</taxon>
        <taxon>Actinomycetota</taxon>
        <taxon>Actinomycetes</taxon>
        <taxon>Kitasatosporales</taxon>
        <taxon>Streptomycetaceae</taxon>
        <taxon>Streptacidiphilus</taxon>
    </lineage>
</organism>
<dbReference type="Pfam" id="PF13365">
    <property type="entry name" value="Trypsin_2"/>
    <property type="match status" value="1"/>
</dbReference>
<dbReference type="Gene3D" id="2.30.42.10">
    <property type="match status" value="1"/>
</dbReference>
<evidence type="ECO:0000256" key="4">
    <source>
        <dbReference type="SAM" id="MobiDB-lite"/>
    </source>
</evidence>
<evidence type="ECO:0000256" key="3">
    <source>
        <dbReference type="ARBA" id="ARBA00022801"/>
    </source>
</evidence>
<keyword evidence="2 7" id="KW-0645">Protease</keyword>
<feature type="compositionally biased region" description="Low complexity" evidence="4">
    <location>
        <begin position="70"/>
        <end position="101"/>
    </location>
</feature>
<keyword evidence="5" id="KW-0472">Membrane</keyword>
<dbReference type="PANTHER" id="PTHR43343">
    <property type="entry name" value="PEPTIDASE S12"/>
    <property type="match status" value="1"/>
</dbReference>
<feature type="domain" description="PDZ" evidence="6">
    <location>
        <begin position="513"/>
        <end position="535"/>
    </location>
</feature>
<feature type="compositionally biased region" description="Low complexity" evidence="4">
    <location>
        <begin position="243"/>
        <end position="257"/>
    </location>
</feature>
<dbReference type="InterPro" id="IPR001940">
    <property type="entry name" value="Peptidase_S1C"/>
</dbReference>
<sequence>MPRQPVRNARDVGPSTRRSFVSTEHEGAPEGTQSPAPAAVPADSTDRPAEQTPTSSPVEPPADPELAGYPAPTSAAPAAPAAPADAAPVAPVSDSAPTQQLPEPPVPPFQPPAPPAAAPATPAYAATPAQPSHAEAPTAQLPTEPPTVAAPQAPAQPYGAPQVPPVPPTPPTANGGGTFGGGAFGGQPPYGGSAPYGVYGAGTPYEKPKGSRRGAFISVLAATAILAGGLGGGLGAWLESRNSGGADASTTVSSSTDPKALSRAPGSIAAIAAKALPSVVTIEASGSSESGTGTGFVFDTQGHILTNNHVVAPSLGGGKLTVKFADGSSYGASVVGRAQGYDVAVIKLDTTPKEQLVPLPLGDSDAVQVGDTTIAIGAPFGLSGTVTSGIVSAKNRPVASGDQTGAQTSYMNALQTDASINPGNSGGPLMNGEGQVIGIDSAIQSSGQSTGGGQSGSIGLGFAIPINQAHWVAEQLIKTGVPVYPIIGILRDDSFTGDGARINSTSVQGTPPVTPGGPADKAGLKPGDVITALDGVIIDSGPTLVSEIWAHHPGDKISVTFTRNGQTHTTTLTLGSRSGDNQ</sequence>
<name>A0A2X0KBR7_9ACTN</name>
<evidence type="ECO:0000256" key="1">
    <source>
        <dbReference type="ARBA" id="ARBA00010541"/>
    </source>
</evidence>
<dbReference type="SUPFAM" id="SSF50494">
    <property type="entry name" value="Trypsin-like serine proteases"/>
    <property type="match status" value="1"/>
</dbReference>
<dbReference type="PROSITE" id="PS50106">
    <property type="entry name" value="PDZ"/>
    <property type="match status" value="1"/>
</dbReference>
<dbReference type="PANTHER" id="PTHR43343:SF3">
    <property type="entry name" value="PROTEASE DO-LIKE 8, CHLOROPLASTIC"/>
    <property type="match status" value="1"/>
</dbReference>
<evidence type="ECO:0000256" key="2">
    <source>
        <dbReference type="ARBA" id="ARBA00022670"/>
    </source>
</evidence>
<protein>
    <submittedName>
        <fullName evidence="7">Protease</fullName>
    </submittedName>
</protein>
<dbReference type="GO" id="GO:0004252">
    <property type="term" value="F:serine-type endopeptidase activity"/>
    <property type="evidence" value="ECO:0007669"/>
    <property type="project" value="InterPro"/>
</dbReference>
<evidence type="ECO:0000256" key="5">
    <source>
        <dbReference type="SAM" id="Phobius"/>
    </source>
</evidence>
<feature type="compositionally biased region" description="Low complexity" evidence="4">
    <location>
        <begin position="146"/>
        <end position="161"/>
    </location>
</feature>
<dbReference type="OrthoDB" id="3870557at2"/>
<dbReference type="InterPro" id="IPR036034">
    <property type="entry name" value="PDZ_sf"/>
</dbReference>
<accession>A0A2X0KBR7</accession>
<dbReference type="InterPro" id="IPR001478">
    <property type="entry name" value="PDZ"/>
</dbReference>
<keyword evidence="5" id="KW-1133">Transmembrane helix</keyword>
<feature type="compositionally biased region" description="Low complexity" evidence="4">
    <location>
        <begin position="118"/>
        <end position="131"/>
    </location>
</feature>
<dbReference type="SUPFAM" id="SSF50156">
    <property type="entry name" value="PDZ domain-like"/>
    <property type="match status" value="1"/>
</dbReference>
<evidence type="ECO:0000313" key="8">
    <source>
        <dbReference type="Proteomes" id="UP000248889"/>
    </source>
</evidence>
<dbReference type="EMBL" id="QKYN01000026">
    <property type="protein sequence ID" value="RAG86535.1"/>
    <property type="molecule type" value="Genomic_DNA"/>
</dbReference>
<reference evidence="7 8" key="1">
    <citation type="submission" date="2018-06" db="EMBL/GenBank/DDBJ databases">
        <title>Streptacidiphilus pinicola sp. nov., isolated from pine grove soil.</title>
        <authorList>
            <person name="Roh S.G."/>
            <person name="Park S."/>
            <person name="Kim M.-K."/>
            <person name="Yun B.-R."/>
            <person name="Park J."/>
            <person name="Kim M.J."/>
            <person name="Kim Y.S."/>
            <person name="Kim S.B."/>
        </authorList>
    </citation>
    <scope>NUCLEOTIDE SEQUENCE [LARGE SCALE GENOMIC DNA]</scope>
    <source>
        <strain evidence="7 8">MMS16-CNU450</strain>
    </source>
</reference>
<feature type="region of interest" description="Disordered" evidence="4">
    <location>
        <begin position="1"/>
        <end position="186"/>
    </location>
</feature>
<dbReference type="AlphaFoldDB" id="A0A2X0KBR7"/>
<feature type="region of interest" description="Disordered" evidence="4">
    <location>
        <begin position="503"/>
        <end position="522"/>
    </location>
</feature>
<feature type="compositionally biased region" description="Gly residues" evidence="4">
    <location>
        <begin position="174"/>
        <end position="186"/>
    </location>
</feature>
<comment type="caution">
    <text evidence="7">The sequence shown here is derived from an EMBL/GenBank/DDBJ whole genome shotgun (WGS) entry which is preliminary data.</text>
</comment>
<dbReference type="InterPro" id="IPR043504">
    <property type="entry name" value="Peptidase_S1_PA_chymotrypsin"/>
</dbReference>